<evidence type="ECO:0000313" key="3">
    <source>
        <dbReference type="EMBL" id="SHL25703.1"/>
    </source>
</evidence>
<gene>
    <name evidence="3" type="ORF">SAMN05444484_101886</name>
</gene>
<reference evidence="4" key="1">
    <citation type="submission" date="2016-11" db="EMBL/GenBank/DDBJ databases">
        <authorList>
            <person name="Varghese N."/>
            <person name="Submissions S."/>
        </authorList>
    </citation>
    <scope>NUCLEOTIDE SEQUENCE [LARGE SCALE GENOMIC DNA]</scope>
    <source>
        <strain evidence="4">DSM 24724</strain>
    </source>
</reference>
<dbReference type="Gene3D" id="3.40.390.10">
    <property type="entry name" value="Collagenase (Catalytic Domain)"/>
    <property type="match status" value="1"/>
</dbReference>
<accession>A0A1M6Z5J4</accession>
<dbReference type="STRING" id="946677.SAMN05444484_101886"/>
<dbReference type="EMBL" id="FRBT01000001">
    <property type="protein sequence ID" value="SHL25703.1"/>
    <property type="molecule type" value="Genomic_DNA"/>
</dbReference>
<sequence>MAKPDNTLKRKEREEKEEAEDGLKFVIDGAKLKCDLCTVPAGDLKVNYDTPSTQDKRTATVVEKDKTSLVFKGNCKKSPQSSSPCASVMKLADWKDVGTVYFQDEFPLLLKSTIKCNYGGVDIKITDSAQRNEIEKIDTTGAPVPPQEEVDVDLIVEFELLSTYDGEFGFDWLKCDDSDNILKIQTDDISNLEYVFDDTKLEYISVVTVPDIKNKIKKDYKKTALNIPYYAYWLSLMQINQEIKLNMICKPVKTGEDITKGEISFMKNDFYEVVIDGQKNENIKYTPDGMPKEITIKCIKTSKQVDITPINKNKKEVGKIIAVDNTNIFDLSVRLVCVVKDTPNKEAEISKLISDFKTDKIEDYLNKNSLNQALIKTTIEVDNKYRIAFDETSWDGIFYNKTGNYFTNRKDPAGGKVSYIDDDGEEQKNVEYEHILDKFLREYKNTFETDGKKFRGILLFITNINKDSNDKEGGVSRTQPVNFREAIVFASNLTNKSTYAHEIAHALGLEHTFWSDVNDVTELTKNETYLNDLKNGIKSNENTKETNINAKKSNDENIKKNAAAKKSNEEAIRIRKLEIDKWTMEMKKPTYPYKKEAQVRIDDLKDQNKKTKAINDEIDEITKRNNKNNDDIKLYNEKIDKSLKRQKDNLNVYKNNKYKFIKKSTLNIMDYSSKINILTHWQWEIIQNDVKSYYGSTTENK</sequence>
<name>A0A1M6Z5J4_9FLAO</name>
<dbReference type="RefSeq" id="WP_068841288.1">
    <property type="nucleotide sequence ID" value="NZ_FRBT01000001.1"/>
</dbReference>
<feature type="region of interest" description="Disordered" evidence="2">
    <location>
        <begin position="1"/>
        <end position="20"/>
    </location>
</feature>
<dbReference type="InterPro" id="IPR025460">
    <property type="entry name" value="DUF4280"/>
</dbReference>
<dbReference type="Pfam" id="PF14107">
    <property type="entry name" value="DUF4280"/>
    <property type="match status" value="1"/>
</dbReference>
<evidence type="ECO:0000313" key="4">
    <source>
        <dbReference type="Proteomes" id="UP000184028"/>
    </source>
</evidence>
<dbReference type="AlphaFoldDB" id="A0A1M6Z5J4"/>
<evidence type="ECO:0000256" key="2">
    <source>
        <dbReference type="SAM" id="MobiDB-lite"/>
    </source>
</evidence>
<organism evidence="3 4">
    <name type="scientific">Flavobacterium chilense</name>
    <dbReference type="NCBI Taxonomy" id="946677"/>
    <lineage>
        <taxon>Bacteria</taxon>
        <taxon>Pseudomonadati</taxon>
        <taxon>Bacteroidota</taxon>
        <taxon>Flavobacteriia</taxon>
        <taxon>Flavobacteriales</taxon>
        <taxon>Flavobacteriaceae</taxon>
        <taxon>Flavobacterium</taxon>
    </lineage>
</organism>
<dbReference type="GO" id="GO:0008237">
    <property type="term" value="F:metallopeptidase activity"/>
    <property type="evidence" value="ECO:0007669"/>
    <property type="project" value="InterPro"/>
</dbReference>
<keyword evidence="1" id="KW-0175">Coiled coil</keyword>
<dbReference type="SUPFAM" id="SSF55486">
    <property type="entry name" value="Metalloproteases ('zincins'), catalytic domain"/>
    <property type="match status" value="1"/>
</dbReference>
<dbReference type="InterPro" id="IPR024079">
    <property type="entry name" value="MetalloPept_cat_dom_sf"/>
</dbReference>
<protein>
    <recommendedName>
        <fullName evidence="5">DUF4280 domain-containing protein</fullName>
    </recommendedName>
</protein>
<feature type="coiled-coil region" evidence="1">
    <location>
        <begin position="594"/>
        <end position="656"/>
    </location>
</feature>
<evidence type="ECO:0008006" key="5">
    <source>
        <dbReference type="Google" id="ProtNLM"/>
    </source>
</evidence>
<feature type="compositionally biased region" description="Basic and acidic residues" evidence="2">
    <location>
        <begin position="1"/>
        <end position="16"/>
    </location>
</feature>
<proteinExistence type="predicted"/>
<evidence type="ECO:0000256" key="1">
    <source>
        <dbReference type="SAM" id="Coils"/>
    </source>
</evidence>
<dbReference type="OrthoDB" id="6717961at2"/>
<dbReference type="Proteomes" id="UP000184028">
    <property type="component" value="Unassembled WGS sequence"/>
</dbReference>
<keyword evidence="4" id="KW-1185">Reference proteome</keyword>